<feature type="transmembrane region" description="Helical" evidence="1">
    <location>
        <begin position="32"/>
        <end position="52"/>
    </location>
</feature>
<feature type="transmembrane region" description="Helical" evidence="1">
    <location>
        <begin position="194"/>
        <end position="215"/>
    </location>
</feature>
<feature type="transmembrane region" description="Helical" evidence="1">
    <location>
        <begin position="159"/>
        <end position="182"/>
    </location>
</feature>
<protein>
    <submittedName>
        <fullName evidence="2">Uncharacterized protein</fullName>
    </submittedName>
</protein>
<keyword evidence="1" id="KW-0812">Transmembrane</keyword>
<evidence type="ECO:0000256" key="1">
    <source>
        <dbReference type="SAM" id="Phobius"/>
    </source>
</evidence>
<evidence type="ECO:0000313" key="2">
    <source>
        <dbReference type="EMBL" id="TCC93430.1"/>
    </source>
</evidence>
<feature type="transmembrane region" description="Helical" evidence="1">
    <location>
        <begin position="128"/>
        <end position="147"/>
    </location>
</feature>
<evidence type="ECO:0000313" key="3">
    <source>
        <dbReference type="Proteomes" id="UP000292884"/>
    </source>
</evidence>
<sequence>MLKVLELPYALIIEWMCLITSILFLRNVYPKFWRVFIPFLTLTIGVESYGYYTAIMLPKGLSNAWLYNLFLIVYVIFYTWIFSRIIPIPGIKKIVAAFLAIIGGLYFWEFNYNKGLNELFFYRTNNFFSVGVVIFCISYYFSLFRQLEYINILEQPEFWFVSGCLIFYATSTCVNSFFSELIKIKIIGNFRLRYFLMCFLSLIMYSCWIKSFLCFRKIQNSLPQ</sequence>
<reference evidence="2 3" key="1">
    <citation type="submission" date="2019-02" db="EMBL/GenBank/DDBJ databases">
        <title>Pedobacter sp. RP-1-13 sp. nov., isolated from Arctic soil.</title>
        <authorList>
            <person name="Dahal R.H."/>
        </authorList>
    </citation>
    <scope>NUCLEOTIDE SEQUENCE [LARGE SCALE GENOMIC DNA]</scope>
    <source>
        <strain evidence="2 3">RP-1-13</strain>
    </source>
</reference>
<accession>A0A4R0N168</accession>
<feature type="transmembrane region" description="Helical" evidence="1">
    <location>
        <begin position="90"/>
        <end position="108"/>
    </location>
</feature>
<organism evidence="2 3">
    <name type="scientific">Pedobacter frigiditerrae</name>
    <dbReference type="NCBI Taxonomy" id="2530452"/>
    <lineage>
        <taxon>Bacteria</taxon>
        <taxon>Pseudomonadati</taxon>
        <taxon>Bacteroidota</taxon>
        <taxon>Sphingobacteriia</taxon>
        <taxon>Sphingobacteriales</taxon>
        <taxon>Sphingobacteriaceae</taxon>
        <taxon>Pedobacter</taxon>
    </lineage>
</organism>
<keyword evidence="1" id="KW-0472">Membrane</keyword>
<dbReference type="OrthoDB" id="649648at2"/>
<dbReference type="RefSeq" id="WP_131551298.1">
    <property type="nucleotide sequence ID" value="NZ_SJSK01000001.1"/>
</dbReference>
<dbReference type="Proteomes" id="UP000292884">
    <property type="component" value="Unassembled WGS sequence"/>
</dbReference>
<comment type="caution">
    <text evidence="2">The sequence shown here is derived from an EMBL/GenBank/DDBJ whole genome shotgun (WGS) entry which is preliminary data.</text>
</comment>
<keyword evidence="3" id="KW-1185">Reference proteome</keyword>
<dbReference type="AlphaFoldDB" id="A0A4R0N168"/>
<dbReference type="EMBL" id="SJSK01000001">
    <property type="protein sequence ID" value="TCC93430.1"/>
    <property type="molecule type" value="Genomic_DNA"/>
</dbReference>
<feature type="transmembrane region" description="Helical" evidence="1">
    <location>
        <begin position="64"/>
        <end position="83"/>
    </location>
</feature>
<name>A0A4R0N168_9SPHI</name>
<proteinExistence type="predicted"/>
<feature type="transmembrane region" description="Helical" evidence="1">
    <location>
        <begin position="6"/>
        <end position="25"/>
    </location>
</feature>
<gene>
    <name evidence="2" type="ORF">EZ428_01265</name>
</gene>
<keyword evidence="1" id="KW-1133">Transmembrane helix</keyword>